<reference evidence="1" key="1">
    <citation type="submission" date="2023-11" db="EMBL/GenBank/DDBJ databases">
        <authorList>
            <person name="Poullet M."/>
        </authorList>
    </citation>
    <scope>NUCLEOTIDE SEQUENCE</scope>
    <source>
        <strain evidence="1">E1834</strain>
    </source>
</reference>
<evidence type="ECO:0000313" key="1">
    <source>
        <dbReference type="EMBL" id="CAK5058502.1"/>
    </source>
</evidence>
<gene>
    <name evidence="1" type="ORF">MENTE1834_LOCUS15459</name>
</gene>
<protein>
    <submittedName>
        <fullName evidence="1">Uncharacterized protein</fullName>
    </submittedName>
</protein>
<keyword evidence="2" id="KW-1185">Reference proteome</keyword>
<name>A0ACB0YRA6_MELEN</name>
<evidence type="ECO:0000313" key="2">
    <source>
        <dbReference type="Proteomes" id="UP001497535"/>
    </source>
</evidence>
<comment type="caution">
    <text evidence="1">The sequence shown here is derived from an EMBL/GenBank/DDBJ whole genome shotgun (WGS) entry which is preliminary data.</text>
</comment>
<proteinExistence type="predicted"/>
<dbReference type="Proteomes" id="UP001497535">
    <property type="component" value="Unassembled WGS sequence"/>
</dbReference>
<dbReference type="EMBL" id="CAVMJV010000017">
    <property type="protein sequence ID" value="CAK5058502.1"/>
    <property type="molecule type" value="Genomic_DNA"/>
</dbReference>
<sequence>MINSFINKNNNLNNNQRKLCGRLFDSMQLLVEHLDTEHLGQHSEVIPELNSEYSSTSTTIHICLWQGCQRAGKEFKAKYKLKVIFLKYFLNRKINLFRTIYVSILESALLNVEFVGRLLRVQKT</sequence>
<accession>A0ACB0YRA6</accession>
<organism evidence="1 2">
    <name type="scientific">Meloidogyne enterolobii</name>
    <name type="common">Root-knot nematode worm</name>
    <name type="synonym">Meloidogyne mayaguensis</name>
    <dbReference type="NCBI Taxonomy" id="390850"/>
    <lineage>
        <taxon>Eukaryota</taxon>
        <taxon>Metazoa</taxon>
        <taxon>Ecdysozoa</taxon>
        <taxon>Nematoda</taxon>
        <taxon>Chromadorea</taxon>
        <taxon>Rhabditida</taxon>
        <taxon>Tylenchina</taxon>
        <taxon>Tylenchomorpha</taxon>
        <taxon>Tylenchoidea</taxon>
        <taxon>Meloidogynidae</taxon>
        <taxon>Meloidogyninae</taxon>
        <taxon>Meloidogyne</taxon>
    </lineage>
</organism>